<keyword evidence="5" id="KW-1185">Reference proteome</keyword>
<name>A0A261SEN8_9BORD</name>
<feature type="domain" description="ChsH2 rubredoxin-like zinc ribbon" evidence="3">
    <location>
        <begin position="32"/>
        <end position="66"/>
    </location>
</feature>
<dbReference type="OrthoDB" id="5514845at2"/>
<dbReference type="InterPro" id="IPR052513">
    <property type="entry name" value="Thioester_dehydratase-like"/>
</dbReference>
<feature type="domain" description="ChsH2 C-terminal OB-fold" evidence="2">
    <location>
        <begin position="68"/>
        <end position="125"/>
    </location>
</feature>
<organism evidence="4 5">
    <name type="scientific">Bordetella genomosp. 10</name>
    <dbReference type="NCBI Taxonomy" id="1416804"/>
    <lineage>
        <taxon>Bacteria</taxon>
        <taxon>Pseudomonadati</taxon>
        <taxon>Pseudomonadota</taxon>
        <taxon>Betaproteobacteria</taxon>
        <taxon>Burkholderiales</taxon>
        <taxon>Alcaligenaceae</taxon>
        <taxon>Bordetella</taxon>
    </lineage>
</organism>
<comment type="caution">
    <text evidence="4">The sequence shown here is derived from an EMBL/GenBank/DDBJ whole genome shotgun (WGS) entry which is preliminary data.</text>
</comment>
<accession>A0A261SEN8</accession>
<dbReference type="EMBL" id="NEVM01000002">
    <property type="protein sequence ID" value="OZI34823.1"/>
    <property type="molecule type" value="Genomic_DNA"/>
</dbReference>
<evidence type="ECO:0000259" key="3">
    <source>
        <dbReference type="Pfam" id="PF12172"/>
    </source>
</evidence>
<sequence>MNGQSQARTDADTTPARVHPAPIPSPDTLPFWQAAAEGRFLLRRCAACAQAHWYPRPRCPLCGGDAAWTEGSGRGRVYSFTTVAHAEAPFVLAFVTLAEGPSMLTHLVNPPADGWAIGDAVRVTFAATDGSYPLPVFEPDTDAHVAGDKQ</sequence>
<dbReference type="Proteomes" id="UP000216020">
    <property type="component" value="Unassembled WGS sequence"/>
</dbReference>
<reference evidence="5" key="1">
    <citation type="submission" date="2017-05" db="EMBL/GenBank/DDBJ databases">
        <title>Complete and WGS of Bordetella genogroups.</title>
        <authorList>
            <person name="Spilker T."/>
            <person name="Lipuma J."/>
        </authorList>
    </citation>
    <scope>NUCLEOTIDE SEQUENCE [LARGE SCALE GENOMIC DNA]</scope>
    <source>
        <strain evidence="5">AU16122</strain>
    </source>
</reference>
<evidence type="ECO:0000313" key="4">
    <source>
        <dbReference type="EMBL" id="OZI34823.1"/>
    </source>
</evidence>
<dbReference type="PANTHER" id="PTHR34075:SF5">
    <property type="entry name" value="BLR3430 PROTEIN"/>
    <property type="match status" value="1"/>
</dbReference>
<dbReference type="InterPro" id="IPR002878">
    <property type="entry name" value="ChsH2_C"/>
</dbReference>
<dbReference type="SUPFAM" id="SSF50249">
    <property type="entry name" value="Nucleic acid-binding proteins"/>
    <property type="match status" value="1"/>
</dbReference>
<gene>
    <name evidence="4" type="ORF">CAL29_15260</name>
</gene>
<dbReference type="Gene3D" id="6.10.30.10">
    <property type="match status" value="1"/>
</dbReference>
<evidence type="ECO:0008006" key="6">
    <source>
        <dbReference type="Google" id="ProtNLM"/>
    </source>
</evidence>
<dbReference type="PANTHER" id="PTHR34075">
    <property type="entry name" value="BLR3430 PROTEIN"/>
    <property type="match status" value="1"/>
</dbReference>
<proteinExistence type="predicted"/>
<protein>
    <recommendedName>
        <fullName evidence="6">DNA-binding protein</fullName>
    </recommendedName>
</protein>
<dbReference type="Pfam" id="PF01796">
    <property type="entry name" value="OB_ChsH2_C"/>
    <property type="match status" value="1"/>
</dbReference>
<dbReference type="RefSeq" id="WP_094853816.1">
    <property type="nucleotide sequence ID" value="NZ_NEVM01000002.1"/>
</dbReference>
<dbReference type="InterPro" id="IPR022002">
    <property type="entry name" value="ChsH2_Znr"/>
</dbReference>
<dbReference type="InterPro" id="IPR012340">
    <property type="entry name" value="NA-bd_OB-fold"/>
</dbReference>
<evidence type="ECO:0000259" key="2">
    <source>
        <dbReference type="Pfam" id="PF01796"/>
    </source>
</evidence>
<dbReference type="AlphaFoldDB" id="A0A261SEN8"/>
<dbReference type="Pfam" id="PF12172">
    <property type="entry name" value="zf-ChsH2"/>
    <property type="match status" value="1"/>
</dbReference>
<evidence type="ECO:0000256" key="1">
    <source>
        <dbReference type="SAM" id="MobiDB-lite"/>
    </source>
</evidence>
<feature type="region of interest" description="Disordered" evidence="1">
    <location>
        <begin position="1"/>
        <end position="25"/>
    </location>
</feature>
<evidence type="ECO:0000313" key="5">
    <source>
        <dbReference type="Proteomes" id="UP000216020"/>
    </source>
</evidence>